<dbReference type="InterPro" id="IPR007757">
    <property type="entry name" value="MT-A70-like"/>
</dbReference>
<dbReference type="OrthoDB" id="14833at2759"/>
<dbReference type="InterPro" id="IPR045123">
    <property type="entry name" value="METTL14-like"/>
</dbReference>
<dbReference type="SUPFAM" id="SSF53335">
    <property type="entry name" value="S-adenosyl-L-methionine-dependent methyltransferases"/>
    <property type="match status" value="1"/>
</dbReference>
<dbReference type="EMBL" id="CAKXAJ010025735">
    <property type="protein sequence ID" value="CAH2243291.1"/>
    <property type="molecule type" value="Genomic_DNA"/>
</dbReference>
<dbReference type="InterPro" id="IPR029063">
    <property type="entry name" value="SAM-dependent_MTases_sf"/>
</dbReference>
<dbReference type="PANTHER" id="PTHR13107">
    <property type="entry name" value="N6-ADENOSINE-METHYLTRANSFERASE NON-CATALYTIC SUBUNIT"/>
    <property type="match status" value="1"/>
</dbReference>
<evidence type="ECO:0000256" key="4">
    <source>
        <dbReference type="ARBA" id="ARBA00049757"/>
    </source>
</evidence>
<evidence type="ECO:0000256" key="2">
    <source>
        <dbReference type="ARBA" id="ARBA00023242"/>
    </source>
</evidence>
<dbReference type="GO" id="GO:0005634">
    <property type="term" value="C:nucleus"/>
    <property type="evidence" value="ECO:0007669"/>
    <property type="project" value="UniProtKB-SubCell"/>
</dbReference>
<dbReference type="GO" id="GO:0036396">
    <property type="term" value="C:RNA N6-methyladenosine methyltransferase complex"/>
    <property type="evidence" value="ECO:0007669"/>
    <property type="project" value="TreeGrafter"/>
</dbReference>
<keyword evidence="2" id="KW-0539">Nucleus</keyword>
<name>A0A8S4RZJ9_9NEOP</name>
<comment type="similarity">
    <text evidence="5">Belongs to the MT-A70-like family.</text>
</comment>
<protein>
    <recommendedName>
        <fullName evidence="4">N(6)-adenosine-methyltransferase non-catalytic subunit METTL14</fullName>
    </recommendedName>
    <alternativeName>
        <fullName evidence="3">Methyltransferase-like protein 14</fullName>
    </alternativeName>
</protein>
<dbReference type="PROSITE" id="PS51143">
    <property type="entry name" value="MT_A70"/>
    <property type="match status" value="1"/>
</dbReference>
<evidence type="ECO:0000256" key="6">
    <source>
        <dbReference type="SAM" id="MobiDB-lite"/>
    </source>
</evidence>
<dbReference type="Proteomes" id="UP000838756">
    <property type="component" value="Unassembled WGS sequence"/>
</dbReference>
<feature type="compositionally biased region" description="Basic and acidic residues" evidence="6">
    <location>
        <begin position="55"/>
        <end position="64"/>
    </location>
</feature>
<dbReference type="PANTHER" id="PTHR13107:SF0">
    <property type="entry name" value="N6-ADENOSINE-METHYLTRANSFERASE NON-CATALYTIC SUBUNIT"/>
    <property type="match status" value="1"/>
</dbReference>
<proteinExistence type="inferred from homology"/>
<evidence type="ECO:0000313" key="8">
    <source>
        <dbReference type="Proteomes" id="UP000838756"/>
    </source>
</evidence>
<dbReference type="Pfam" id="PF05063">
    <property type="entry name" value="MT-A70"/>
    <property type="match status" value="1"/>
</dbReference>
<reference evidence="7" key="1">
    <citation type="submission" date="2022-03" db="EMBL/GenBank/DDBJ databases">
        <authorList>
            <person name="Lindestad O."/>
        </authorList>
    </citation>
    <scope>NUCLEOTIDE SEQUENCE</scope>
</reference>
<feature type="region of interest" description="Disordered" evidence="6">
    <location>
        <begin position="328"/>
        <end position="358"/>
    </location>
</feature>
<gene>
    <name evidence="7" type="primary">jg17394</name>
    <name evidence="7" type="ORF">PAEG_LOCUS19453</name>
</gene>
<feature type="region of interest" description="Disordered" evidence="6">
    <location>
        <begin position="42"/>
        <end position="64"/>
    </location>
</feature>
<feature type="compositionally biased region" description="Basic residues" evidence="6">
    <location>
        <begin position="340"/>
        <end position="358"/>
    </location>
</feature>
<dbReference type="PROSITE" id="PS51592">
    <property type="entry name" value="SAM_MTA70L_2"/>
    <property type="match status" value="1"/>
</dbReference>
<keyword evidence="8" id="KW-1185">Reference proteome</keyword>
<dbReference type="AlphaFoldDB" id="A0A8S4RZJ9"/>
<sequence>MSEKLKELRERSQKRKKLLAQTLGVSSVSELRHALGATADVLPKKQASTEYSSDGIEKPTQKETDSLVYTDSSTFLKGTQSSNPHNDYCQHFVDTGQRPQNFIRDVGLADRFEEYPKLRELIKLKDELIARTATPPMYLKCDLKTFDLKSMGSKFDVVLVEPPLGAGWRWRDVLALELHHIAQPRSFVFLWCGSSEGLDMGRECLKKWGFRRCEDICWIKTNIKNPGHSKNLEHNAVFQRTKEHCLMGIKGTVRRSVDGDFIHANVDIDLIISEDPEVHLFGKDSTIRPGWVTIGHELTNSNFNAELYASYFTEGRETTGCTERIEALRPKSPPNTSKGARPRGRGGFRGRGRGRGAI</sequence>
<evidence type="ECO:0000313" key="7">
    <source>
        <dbReference type="EMBL" id="CAH2243291.1"/>
    </source>
</evidence>
<evidence type="ECO:0000256" key="3">
    <source>
        <dbReference type="ARBA" id="ARBA00032942"/>
    </source>
</evidence>
<evidence type="ECO:0000256" key="1">
    <source>
        <dbReference type="ARBA" id="ARBA00004123"/>
    </source>
</evidence>
<comment type="subcellular location">
    <subcellularLocation>
        <location evidence="1">Nucleus</location>
    </subcellularLocation>
</comment>
<comment type="caution">
    <text evidence="7">The sequence shown here is derived from an EMBL/GenBank/DDBJ whole genome shotgun (WGS) entry which is preliminary data.</text>
</comment>
<accession>A0A8S4RZJ9</accession>
<evidence type="ECO:0000256" key="5">
    <source>
        <dbReference type="PROSITE-ProRule" id="PRU00489"/>
    </source>
</evidence>
<dbReference type="GO" id="GO:0003729">
    <property type="term" value="F:mRNA binding"/>
    <property type="evidence" value="ECO:0007669"/>
    <property type="project" value="TreeGrafter"/>
</dbReference>
<organism evidence="7 8">
    <name type="scientific">Pararge aegeria aegeria</name>
    <dbReference type="NCBI Taxonomy" id="348720"/>
    <lineage>
        <taxon>Eukaryota</taxon>
        <taxon>Metazoa</taxon>
        <taxon>Ecdysozoa</taxon>
        <taxon>Arthropoda</taxon>
        <taxon>Hexapoda</taxon>
        <taxon>Insecta</taxon>
        <taxon>Pterygota</taxon>
        <taxon>Neoptera</taxon>
        <taxon>Endopterygota</taxon>
        <taxon>Lepidoptera</taxon>
        <taxon>Glossata</taxon>
        <taxon>Ditrysia</taxon>
        <taxon>Papilionoidea</taxon>
        <taxon>Nymphalidae</taxon>
        <taxon>Satyrinae</taxon>
        <taxon>Satyrini</taxon>
        <taxon>Parargina</taxon>
        <taxon>Pararge</taxon>
    </lineage>
</organism>